<feature type="transmembrane region" description="Helical" evidence="1">
    <location>
        <begin position="167"/>
        <end position="187"/>
    </location>
</feature>
<sequence length="239" mass="25820">MVQRDYSVGQRVAFAGLTIGFLMCAVGAIAPFWVTAKVSLDSVTKIFGESIPIIGSIELLSMHGGLWWNCVELVAQESKCEANSLENSTAGDWVIRVGSAVNVLLSLFCALAALCRSCCCGGGKTVCHGVMAFFAGAAGVAVVVVFSQSMEDFFFYKLSLVKYGWAFFVYIAGSALVTIMSFVLCFASPMNPFTPMIVNGVGHILPTGYTRMTNDHVQLDQPVTFQNDVVYPQHSTSRY</sequence>
<dbReference type="EMBL" id="CAXITT010000549">
    <property type="protein sequence ID" value="CAL1543459.1"/>
    <property type="molecule type" value="Genomic_DNA"/>
</dbReference>
<accession>A0AAV2I9I7</accession>
<dbReference type="Gene3D" id="1.20.140.150">
    <property type="match status" value="1"/>
</dbReference>
<dbReference type="Proteomes" id="UP001497497">
    <property type="component" value="Unassembled WGS sequence"/>
</dbReference>
<evidence type="ECO:0000256" key="1">
    <source>
        <dbReference type="SAM" id="Phobius"/>
    </source>
</evidence>
<name>A0AAV2I9I7_LYMST</name>
<keyword evidence="3" id="KW-1185">Reference proteome</keyword>
<keyword evidence="1" id="KW-0472">Membrane</keyword>
<feature type="transmembrane region" description="Helical" evidence="1">
    <location>
        <begin position="93"/>
        <end position="114"/>
    </location>
</feature>
<keyword evidence="1" id="KW-1133">Transmembrane helix</keyword>
<evidence type="ECO:0000313" key="3">
    <source>
        <dbReference type="Proteomes" id="UP001497497"/>
    </source>
</evidence>
<protein>
    <recommendedName>
        <fullName evidence="4">Transmembrane protein</fullName>
    </recommendedName>
</protein>
<gene>
    <name evidence="2" type="ORF">GSLYS_00016993001</name>
</gene>
<comment type="caution">
    <text evidence="2">The sequence shown here is derived from an EMBL/GenBank/DDBJ whole genome shotgun (WGS) entry which is preliminary data.</text>
</comment>
<evidence type="ECO:0008006" key="4">
    <source>
        <dbReference type="Google" id="ProtNLM"/>
    </source>
</evidence>
<dbReference type="AlphaFoldDB" id="A0AAV2I9I7"/>
<proteinExistence type="predicted"/>
<organism evidence="2 3">
    <name type="scientific">Lymnaea stagnalis</name>
    <name type="common">Great pond snail</name>
    <name type="synonym">Helix stagnalis</name>
    <dbReference type="NCBI Taxonomy" id="6523"/>
    <lineage>
        <taxon>Eukaryota</taxon>
        <taxon>Metazoa</taxon>
        <taxon>Spiralia</taxon>
        <taxon>Lophotrochozoa</taxon>
        <taxon>Mollusca</taxon>
        <taxon>Gastropoda</taxon>
        <taxon>Heterobranchia</taxon>
        <taxon>Euthyneura</taxon>
        <taxon>Panpulmonata</taxon>
        <taxon>Hygrophila</taxon>
        <taxon>Lymnaeoidea</taxon>
        <taxon>Lymnaeidae</taxon>
        <taxon>Lymnaea</taxon>
    </lineage>
</organism>
<feature type="transmembrane region" description="Helical" evidence="1">
    <location>
        <begin position="126"/>
        <end position="147"/>
    </location>
</feature>
<reference evidence="2 3" key="1">
    <citation type="submission" date="2024-04" db="EMBL/GenBank/DDBJ databases">
        <authorList>
            <consortium name="Genoscope - CEA"/>
            <person name="William W."/>
        </authorList>
    </citation>
    <scope>NUCLEOTIDE SEQUENCE [LARGE SCALE GENOMIC DNA]</scope>
</reference>
<keyword evidence="1" id="KW-0812">Transmembrane</keyword>
<evidence type="ECO:0000313" key="2">
    <source>
        <dbReference type="EMBL" id="CAL1543459.1"/>
    </source>
</evidence>
<feature type="transmembrane region" description="Helical" evidence="1">
    <location>
        <begin position="12"/>
        <end position="34"/>
    </location>
</feature>